<sequence>MKVIGVVSFGAGAVAVGWLGTEIVSIDAEYPEDCAAGDEVKTVVPEDDEEVTAIVEEVFDNVDVIKTGQESEGERGKGGHGTIQQSDNVGSICEPVVTATDEDASARVDSVPIESADVPVCEEPTPASSRKELPVAPVQDRSGDLAAMSFEEFAAVAAEEVSY</sequence>
<reference evidence="2 3" key="1">
    <citation type="journal article" date="2023" name="Nucleic Acids Res.">
        <title>The hologenome of Daphnia magna reveals possible DNA methylation and microbiome-mediated evolution of the host genome.</title>
        <authorList>
            <person name="Chaturvedi A."/>
            <person name="Li X."/>
            <person name="Dhandapani V."/>
            <person name="Marshall H."/>
            <person name="Kissane S."/>
            <person name="Cuenca-Cambronero M."/>
            <person name="Asole G."/>
            <person name="Calvet F."/>
            <person name="Ruiz-Romero M."/>
            <person name="Marangio P."/>
            <person name="Guigo R."/>
            <person name="Rago D."/>
            <person name="Mirbahai L."/>
            <person name="Eastwood N."/>
            <person name="Colbourne J.K."/>
            <person name="Zhou J."/>
            <person name="Mallon E."/>
            <person name="Orsini L."/>
        </authorList>
    </citation>
    <scope>NUCLEOTIDE SEQUENCE [LARGE SCALE GENOMIC DNA]</scope>
    <source>
        <strain evidence="2">LRV0_1</strain>
    </source>
</reference>
<dbReference type="EMBL" id="JAOYFB010000036">
    <property type="protein sequence ID" value="KAK4020427.1"/>
    <property type="molecule type" value="Genomic_DNA"/>
</dbReference>
<accession>A0ABR0A5M0</accession>
<protein>
    <submittedName>
        <fullName evidence="2">Uncharacterized protein</fullName>
    </submittedName>
</protein>
<comment type="caution">
    <text evidence="2">The sequence shown here is derived from an EMBL/GenBank/DDBJ whole genome shotgun (WGS) entry which is preliminary data.</text>
</comment>
<evidence type="ECO:0000256" key="1">
    <source>
        <dbReference type="SAM" id="MobiDB-lite"/>
    </source>
</evidence>
<organism evidence="2 3">
    <name type="scientific">Daphnia magna</name>
    <dbReference type="NCBI Taxonomy" id="35525"/>
    <lineage>
        <taxon>Eukaryota</taxon>
        <taxon>Metazoa</taxon>
        <taxon>Ecdysozoa</taxon>
        <taxon>Arthropoda</taxon>
        <taxon>Crustacea</taxon>
        <taxon>Branchiopoda</taxon>
        <taxon>Diplostraca</taxon>
        <taxon>Cladocera</taxon>
        <taxon>Anomopoda</taxon>
        <taxon>Daphniidae</taxon>
        <taxon>Daphnia</taxon>
    </lineage>
</organism>
<dbReference type="Proteomes" id="UP001234178">
    <property type="component" value="Unassembled WGS sequence"/>
</dbReference>
<feature type="region of interest" description="Disordered" evidence="1">
    <location>
        <begin position="68"/>
        <end position="90"/>
    </location>
</feature>
<evidence type="ECO:0000313" key="2">
    <source>
        <dbReference type="EMBL" id="KAK4020427.1"/>
    </source>
</evidence>
<keyword evidence="3" id="KW-1185">Reference proteome</keyword>
<evidence type="ECO:0000313" key="3">
    <source>
        <dbReference type="Proteomes" id="UP001234178"/>
    </source>
</evidence>
<proteinExistence type="predicted"/>
<feature type="region of interest" description="Disordered" evidence="1">
    <location>
        <begin position="117"/>
        <end position="136"/>
    </location>
</feature>
<gene>
    <name evidence="2" type="ORF">OUZ56_002406</name>
</gene>
<name>A0ABR0A5M0_9CRUS</name>